<accession>K5VN26</accession>
<name>K5VN26_PHACS</name>
<gene>
    <name evidence="1" type="ORF">PHACADRAFT_261479</name>
</gene>
<dbReference type="InParanoid" id="K5VN26"/>
<dbReference type="EMBL" id="JH930475">
    <property type="protein sequence ID" value="EKM52828.1"/>
    <property type="molecule type" value="Genomic_DNA"/>
</dbReference>
<organism evidence="1 2">
    <name type="scientific">Phanerochaete carnosa (strain HHB-10118-sp)</name>
    <name type="common">White-rot fungus</name>
    <name type="synonym">Peniophora carnosa</name>
    <dbReference type="NCBI Taxonomy" id="650164"/>
    <lineage>
        <taxon>Eukaryota</taxon>
        <taxon>Fungi</taxon>
        <taxon>Dikarya</taxon>
        <taxon>Basidiomycota</taxon>
        <taxon>Agaricomycotina</taxon>
        <taxon>Agaricomycetes</taxon>
        <taxon>Polyporales</taxon>
        <taxon>Phanerochaetaceae</taxon>
        <taxon>Phanerochaete</taxon>
    </lineage>
</organism>
<dbReference type="AlphaFoldDB" id="K5VN26"/>
<dbReference type="KEGG" id="pco:PHACADRAFT_261479"/>
<keyword evidence="2" id="KW-1185">Reference proteome</keyword>
<reference evidence="1 2" key="1">
    <citation type="journal article" date="2012" name="BMC Genomics">
        <title>Comparative genomics of the white-rot fungi, Phanerochaete carnosa and P. chrysosporium, to elucidate the genetic basis of the distinct wood types they colonize.</title>
        <authorList>
            <person name="Suzuki H."/>
            <person name="MacDonald J."/>
            <person name="Syed K."/>
            <person name="Salamov A."/>
            <person name="Hori C."/>
            <person name="Aerts A."/>
            <person name="Henrissat B."/>
            <person name="Wiebenga A."/>
            <person name="vanKuyk P.A."/>
            <person name="Barry K."/>
            <person name="Lindquist E."/>
            <person name="LaButti K."/>
            <person name="Lapidus A."/>
            <person name="Lucas S."/>
            <person name="Coutinho P."/>
            <person name="Gong Y."/>
            <person name="Samejima M."/>
            <person name="Mahadevan R."/>
            <person name="Abou-Zaid M."/>
            <person name="de Vries R.P."/>
            <person name="Igarashi K."/>
            <person name="Yadav J.S."/>
            <person name="Grigoriev I.V."/>
            <person name="Master E.R."/>
        </authorList>
    </citation>
    <scope>NUCLEOTIDE SEQUENCE [LARGE SCALE GENOMIC DNA]</scope>
    <source>
        <strain evidence="1 2">HHB-10118-sp</strain>
    </source>
</reference>
<sequence>MRVTQAPARQPETGASGKLFWLDSSGCVRSCCDGRTRGSACLPHVAISPRVIGSHERIFVLCAPLVGVCASRAS</sequence>
<protein>
    <submittedName>
        <fullName evidence="1">Uncharacterized protein</fullName>
    </submittedName>
</protein>
<evidence type="ECO:0000313" key="2">
    <source>
        <dbReference type="Proteomes" id="UP000008370"/>
    </source>
</evidence>
<dbReference type="HOGENOM" id="CLU_2688616_0_0_1"/>
<proteinExistence type="predicted"/>
<dbReference type="Proteomes" id="UP000008370">
    <property type="component" value="Unassembled WGS sequence"/>
</dbReference>
<evidence type="ECO:0000313" key="1">
    <source>
        <dbReference type="EMBL" id="EKM52828.1"/>
    </source>
</evidence>
<dbReference type="GeneID" id="18918005"/>
<dbReference type="RefSeq" id="XP_007399158.1">
    <property type="nucleotide sequence ID" value="XM_007399096.1"/>
</dbReference>